<dbReference type="KEGG" id="cjap:GWK36_05855"/>
<keyword evidence="1" id="KW-0813">Transport</keyword>
<comment type="function">
    <text evidence="5">Part of the ABC transporter complex HmuTUV involved in hemin import. Responsible for energy coupling to the transport system.</text>
</comment>
<dbReference type="SUPFAM" id="SSF52540">
    <property type="entry name" value="P-loop containing nucleoside triphosphate hydrolases"/>
    <property type="match status" value="1"/>
</dbReference>
<dbReference type="InterPro" id="IPR017871">
    <property type="entry name" value="ABC_transporter-like_CS"/>
</dbReference>
<dbReference type="AlphaFoldDB" id="A0A6G7VC92"/>
<dbReference type="Pfam" id="PF00005">
    <property type="entry name" value="ABC_tran"/>
    <property type="match status" value="1"/>
</dbReference>
<protein>
    <submittedName>
        <fullName evidence="7">ABC transporter ATP-binding protein</fullName>
    </submittedName>
</protein>
<dbReference type="PANTHER" id="PTHR42794">
    <property type="entry name" value="HEMIN IMPORT ATP-BINDING PROTEIN HMUV"/>
    <property type="match status" value="1"/>
</dbReference>
<evidence type="ECO:0000256" key="1">
    <source>
        <dbReference type="ARBA" id="ARBA00022448"/>
    </source>
</evidence>
<dbReference type="Gene3D" id="3.40.50.300">
    <property type="entry name" value="P-loop containing nucleotide triphosphate hydrolases"/>
    <property type="match status" value="1"/>
</dbReference>
<keyword evidence="4" id="KW-1278">Translocase</keyword>
<gene>
    <name evidence="7" type="ORF">GWK36_05855</name>
</gene>
<evidence type="ECO:0000256" key="5">
    <source>
        <dbReference type="ARBA" id="ARBA00037066"/>
    </source>
</evidence>
<evidence type="ECO:0000256" key="3">
    <source>
        <dbReference type="ARBA" id="ARBA00022840"/>
    </source>
</evidence>
<dbReference type="SMART" id="SM00382">
    <property type="entry name" value="AAA"/>
    <property type="match status" value="1"/>
</dbReference>
<dbReference type="GO" id="GO:0005524">
    <property type="term" value="F:ATP binding"/>
    <property type="evidence" value="ECO:0007669"/>
    <property type="project" value="UniProtKB-KW"/>
</dbReference>
<keyword evidence="3 7" id="KW-0067">ATP-binding</keyword>
<keyword evidence="2" id="KW-0547">Nucleotide-binding</keyword>
<dbReference type="GO" id="GO:0016887">
    <property type="term" value="F:ATP hydrolysis activity"/>
    <property type="evidence" value="ECO:0007669"/>
    <property type="project" value="InterPro"/>
</dbReference>
<dbReference type="RefSeq" id="WP_166270349.1">
    <property type="nucleotide sequence ID" value="NZ_CP048029.1"/>
</dbReference>
<dbReference type="PROSITE" id="PS50893">
    <property type="entry name" value="ABC_TRANSPORTER_2"/>
    <property type="match status" value="1"/>
</dbReference>
<name>A0A6G7VC92_9GAMM</name>
<feature type="domain" description="ABC transporter" evidence="6">
    <location>
        <begin position="3"/>
        <end position="241"/>
    </location>
</feature>
<reference evidence="8" key="1">
    <citation type="submission" date="2020-01" db="EMBL/GenBank/DDBJ databases">
        <title>Caldichromatium gen. nov., sp. nov., a thermophilic purple sulfur bacterium member of the family Chromatiaceae isolated from Nakabusa hot spring, Japan.</title>
        <authorList>
            <person name="Saini M.K."/>
            <person name="Hanada S."/>
            <person name="Tank M."/>
        </authorList>
    </citation>
    <scope>NUCLEOTIDE SEQUENCE [LARGE SCALE GENOMIC DNA]</scope>
    <source>
        <strain evidence="8">No.7</strain>
    </source>
</reference>
<evidence type="ECO:0000256" key="4">
    <source>
        <dbReference type="ARBA" id="ARBA00022967"/>
    </source>
</evidence>
<dbReference type="PANTHER" id="PTHR42794:SF1">
    <property type="entry name" value="HEMIN IMPORT ATP-BINDING PROTEIN HMUV"/>
    <property type="match status" value="1"/>
</dbReference>
<evidence type="ECO:0000313" key="8">
    <source>
        <dbReference type="Proteomes" id="UP000502699"/>
    </source>
</evidence>
<dbReference type="Proteomes" id="UP000502699">
    <property type="component" value="Chromosome"/>
</dbReference>
<sequence length="262" mass="28853">MPLRLEGVEVSLGRRVVLHPLSCTIEAGECIGIIGPNGAGKSTLLKAIAQLLPYRGRIWLGDEPLDRLAPEVRARHLSYLAQADRVSWPLAAYDLVALGRRPYRRGWQWGDDGLSEKDRKAIEEAMRATDCWSLRARSVETLSGGERARVRLARALAVEAPVLLADEPVAALDPRHRLEVMALLRAQTEGGKAVIIVLHDLSLTSRFCDRLLLLDRGQSVGFGPALEVLSPESLGAVYGIEALIGRYRGEPYVLPWSCHEMP</sequence>
<dbReference type="EMBL" id="CP048029">
    <property type="protein sequence ID" value="QIK37584.1"/>
    <property type="molecule type" value="Genomic_DNA"/>
</dbReference>
<proteinExistence type="predicted"/>
<dbReference type="InterPro" id="IPR027417">
    <property type="entry name" value="P-loop_NTPase"/>
</dbReference>
<keyword evidence="8" id="KW-1185">Reference proteome</keyword>
<dbReference type="PROSITE" id="PS00211">
    <property type="entry name" value="ABC_TRANSPORTER_1"/>
    <property type="match status" value="1"/>
</dbReference>
<accession>A0A6G7VC92</accession>
<dbReference type="InterPro" id="IPR003593">
    <property type="entry name" value="AAA+_ATPase"/>
</dbReference>
<dbReference type="CDD" id="cd03214">
    <property type="entry name" value="ABC_Iron-Siderophores_B12_Hemin"/>
    <property type="match status" value="1"/>
</dbReference>
<dbReference type="InterPro" id="IPR003439">
    <property type="entry name" value="ABC_transporter-like_ATP-bd"/>
</dbReference>
<organism evidence="7 8">
    <name type="scientific">Caldichromatium japonicum</name>
    <dbReference type="NCBI Taxonomy" id="2699430"/>
    <lineage>
        <taxon>Bacteria</taxon>
        <taxon>Pseudomonadati</taxon>
        <taxon>Pseudomonadota</taxon>
        <taxon>Gammaproteobacteria</taxon>
        <taxon>Chromatiales</taxon>
        <taxon>Chromatiaceae</taxon>
        <taxon>Caldichromatium</taxon>
    </lineage>
</organism>
<evidence type="ECO:0000259" key="6">
    <source>
        <dbReference type="PROSITE" id="PS50893"/>
    </source>
</evidence>
<evidence type="ECO:0000313" key="7">
    <source>
        <dbReference type="EMBL" id="QIK37584.1"/>
    </source>
</evidence>
<evidence type="ECO:0000256" key="2">
    <source>
        <dbReference type="ARBA" id="ARBA00022741"/>
    </source>
</evidence>